<organism evidence="2 3">
    <name type="scientific">Xyrichtys novacula</name>
    <name type="common">Pearly razorfish</name>
    <name type="synonym">Hemipteronotus novacula</name>
    <dbReference type="NCBI Taxonomy" id="13765"/>
    <lineage>
        <taxon>Eukaryota</taxon>
        <taxon>Metazoa</taxon>
        <taxon>Chordata</taxon>
        <taxon>Craniata</taxon>
        <taxon>Vertebrata</taxon>
        <taxon>Euteleostomi</taxon>
        <taxon>Actinopterygii</taxon>
        <taxon>Neopterygii</taxon>
        <taxon>Teleostei</taxon>
        <taxon>Neoteleostei</taxon>
        <taxon>Acanthomorphata</taxon>
        <taxon>Eupercaria</taxon>
        <taxon>Labriformes</taxon>
        <taxon>Labridae</taxon>
        <taxon>Xyrichtys</taxon>
    </lineage>
</organism>
<name>A0AAV1F4C2_XYRNO</name>
<evidence type="ECO:0000313" key="2">
    <source>
        <dbReference type="EMBL" id="CAJ1055412.1"/>
    </source>
</evidence>
<feature type="region of interest" description="Disordered" evidence="1">
    <location>
        <begin position="1"/>
        <end position="23"/>
    </location>
</feature>
<dbReference type="AlphaFoldDB" id="A0AAV1F4C2"/>
<proteinExistence type="predicted"/>
<protein>
    <submittedName>
        <fullName evidence="2">Uncharacterized protein</fullName>
    </submittedName>
</protein>
<feature type="region of interest" description="Disordered" evidence="1">
    <location>
        <begin position="47"/>
        <end position="75"/>
    </location>
</feature>
<dbReference type="Proteomes" id="UP001178508">
    <property type="component" value="Chromosome 4"/>
</dbReference>
<feature type="non-terminal residue" evidence="2">
    <location>
        <position position="1"/>
    </location>
</feature>
<reference evidence="2" key="1">
    <citation type="submission" date="2023-08" db="EMBL/GenBank/DDBJ databases">
        <authorList>
            <person name="Alioto T."/>
            <person name="Alioto T."/>
            <person name="Gomez Garrido J."/>
        </authorList>
    </citation>
    <scope>NUCLEOTIDE SEQUENCE</scope>
</reference>
<evidence type="ECO:0000313" key="3">
    <source>
        <dbReference type="Proteomes" id="UP001178508"/>
    </source>
</evidence>
<keyword evidence="3" id="KW-1185">Reference proteome</keyword>
<gene>
    <name evidence="2" type="ORF">XNOV1_A033312</name>
</gene>
<sequence>DHHNMIREMAKSKQREKQMRLHSSEWWQQRRVLQLQKGHCERRIVEKLSPSMQHSEHSAEKAVTIRQQRGEQKLD</sequence>
<evidence type="ECO:0000256" key="1">
    <source>
        <dbReference type="SAM" id="MobiDB-lite"/>
    </source>
</evidence>
<dbReference type="EMBL" id="OY660867">
    <property type="protein sequence ID" value="CAJ1055412.1"/>
    <property type="molecule type" value="Genomic_DNA"/>
</dbReference>
<accession>A0AAV1F4C2</accession>